<dbReference type="EMBL" id="JAVRRR010000046">
    <property type="protein sequence ID" value="KAK5147282.1"/>
    <property type="molecule type" value="Genomic_DNA"/>
</dbReference>
<accession>A0ABR0LDV7</accession>
<sequence>MLFLIRYIFYRHYDSTDESSLHDIHLLVIDTERFPARTFIRDSDLISAFKRFDDREKSGLKSIAHLRDNTAHYFGEYLSQGSSRISGKCSKVSAQSMISRRLLDLHVVFRRACEGEDPDKWVMPVHAVRNTIRAARNDQLASLELLHKAFDIALVFGEDWRLPIAVHLLALLPYALERREVYGRLWTRLRPTEHEVDCCATYWQTIHAPQSMPELVRGQSIMKKLFVIHVQGG</sequence>
<reference evidence="1 2" key="1">
    <citation type="submission" date="2023-08" db="EMBL/GenBank/DDBJ databases">
        <title>Black Yeasts Isolated from many extreme environments.</title>
        <authorList>
            <person name="Coleine C."/>
            <person name="Stajich J.E."/>
            <person name="Selbmann L."/>
        </authorList>
    </citation>
    <scope>NUCLEOTIDE SEQUENCE [LARGE SCALE GENOMIC DNA]</scope>
    <source>
        <strain evidence="1 2">CCFEE 5386</strain>
    </source>
</reference>
<evidence type="ECO:0000313" key="1">
    <source>
        <dbReference type="EMBL" id="KAK5147282.1"/>
    </source>
</evidence>
<organism evidence="1 2">
    <name type="scientific">Rachicladosporium monterosium</name>
    <dbReference type="NCBI Taxonomy" id="1507873"/>
    <lineage>
        <taxon>Eukaryota</taxon>
        <taxon>Fungi</taxon>
        <taxon>Dikarya</taxon>
        <taxon>Ascomycota</taxon>
        <taxon>Pezizomycotina</taxon>
        <taxon>Dothideomycetes</taxon>
        <taxon>Dothideomycetidae</taxon>
        <taxon>Cladosporiales</taxon>
        <taxon>Cladosporiaceae</taxon>
        <taxon>Rachicladosporium</taxon>
    </lineage>
</organism>
<proteinExistence type="predicted"/>
<keyword evidence="2" id="KW-1185">Reference proteome</keyword>
<evidence type="ECO:0000313" key="2">
    <source>
        <dbReference type="Proteomes" id="UP001308179"/>
    </source>
</evidence>
<dbReference type="Proteomes" id="UP001308179">
    <property type="component" value="Unassembled WGS sequence"/>
</dbReference>
<comment type="caution">
    <text evidence="1">The sequence shown here is derived from an EMBL/GenBank/DDBJ whole genome shotgun (WGS) entry which is preliminary data.</text>
</comment>
<protein>
    <submittedName>
        <fullName evidence="1">Uncharacterized protein</fullName>
    </submittedName>
</protein>
<gene>
    <name evidence="1" type="ORF">LTR32_001253</name>
</gene>
<name>A0ABR0LDV7_9PEZI</name>